<keyword evidence="7" id="KW-1185">Reference proteome</keyword>
<reference evidence="6 7" key="1">
    <citation type="submission" date="2016-03" db="EMBL/GenBank/DDBJ databases">
        <title>Choanephora cucurbitarum.</title>
        <authorList>
            <person name="Min B."/>
            <person name="Park H."/>
            <person name="Park J.-H."/>
            <person name="Shin H.-D."/>
            <person name="Choi I.-G."/>
        </authorList>
    </citation>
    <scope>NUCLEOTIDE SEQUENCE [LARGE SCALE GENOMIC DNA]</scope>
    <source>
        <strain evidence="6 7">KUS-F28377</strain>
    </source>
</reference>
<dbReference type="PANTHER" id="PTHR23291">
    <property type="entry name" value="BAX INHIBITOR-RELATED"/>
    <property type="match status" value="1"/>
</dbReference>
<evidence type="ECO:0000256" key="5">
    <source>
        <dbReference type="RuleBase" id="RU004379"/>
    </source>
</evidence>
<dbReference type="EMBL" id="LUGH01000453">
    <property type="protein sequence ID" value="OBZ84932.1"/>
    <property type="molecule type" value="Genomic_DNA"/>
</dbReference>
<organism evidence="6 7">
    <name type="scientific">Choanephora cucurbitarum</name>
    <dbReference type="NCBI Taxonomy" id="101091"/>
    <lineage>
        <taxon>Eukaryota</taxon>
        <taxon>Fungi</taxon>
        <taxon>Fungi incertae sedis</taxon>
        <taxon>Mucoromycota</taxon>
        <taxon>Mucoromycotina</taxon>
        <taxon>Mucoromycetes</taxon>
        <taxon>Mucorales</taxon>
        <taxon>Mucorineae</taxon>
        <taxon>Choanephoraceae</taxon>
        <taxon>Choanephoroideae</taxon>
        <taxon>Choanephora</taxon>
    </lineage>
</organism>
<dbReference type="Proteomes" id="UP000093000">
    <property type="component" value="Unassembled WGS sequence"/>
</dbReference>
<evidence type="ECO:0000256" key="1">
    <source>
        <dbReference type="ARBA" id="ARBA00004141"/>
    </source>
</evidence>
<feature type="transmembrane region" description="Helical" evidence="5">
    <location>
        <begin position="205"/>
        <end position="225"/>
    </location>
</feature>
<dbReference type="InParanoid" id="A0A1C7N763"/>
<feature type="transmembrane region" description="Helical" evidence="5">
    <location>
        <begin position="180"/>
        <end position="199"/>
    </location>
</feature>
<feature type="transmembrane region" description="Helical" evidence="5">
    <location>
        <begin position="95"/>
        <end position="114"/>
    </location>
</feature>
<evidence type="ECO:0000256" key="3">
    <source>
        <dbReference type="ARBA" id="ARBA00022989"/>
    </source>
</evidence>
<proteinExistence type="inferred from homology"/>
<evidence type="ECO:0000313" key="6">
    <source>
        <dbReference type="EMBL" id="OBZ84932.1"/>
    </source>
</evidence>
<dbReference type="PANTHER" id="PTHR23291:SF50">
    <property type="entry name" value="PROTEIN LIFEGUARD 4"/>
    <property type="match status" value="1"/>
</dbReference>
<name>A0A1C7N763_9FUNG</name>
<keyword evidence="4 5" id="KW-0472">Membrane</keyword>
<dbReference type="FunCoup" id="A0A1C7N763">
    <property type="interactions" value="154"/>
</dbReference>
<evidence type="ECO:0000313" key="7">
    <source>
        <dbReference type="Proteomes" id="UP000093000"/>
    </source>
</evidence>
<dbReference type="AlphaFoldDB" id="A0A1C7N763"/>
<feature type="transmembrane region" description="Helical" evidence="5">
    <location>
        <begin position="63"/>
        <end position="83"/>
    </location>
</feature>
<sequence>MSKNNNKVLSEQQYELAPPAYEAESSRPFLQQDEEGVFVDDDMIKETVANSTTEIRMQFVRKVYSILTVQLLTTSLVSSLYMFNDGIKQWVQTNPWMILVSAFGSLIVLFALMWKARSTPLNYYLLALFTLLESHMVGTITSFYDQMIVLEALVITLGVFFGLTLFTLQSKWDFSGMMPILFAGACTLIMGGLFLPFFPGMDVPLAIAGVAIFSGYIIFDTYLIFNRHSPEDYIMASTSLYMDMINLFLRILQILNASQRD</sequence>
<dbReference type="CDD" id="cd10429">
    <property type="entry name" value="GAAP_like"/>
    <property type="match status" value="1"/>
</dbReference>
<accession>A0A1C7N763</accession>
<feature type="transmembrane region" description="Helical" evidence="5">
    <location>
        <begin position="147"/>
        <end position="168"/>
    </location>
</feature>
<keyword evidence="2 5" id="KW-0812">Transmembrane</keyword>
<evidence type="ECO:0000256" key="4">
    <source>
        <dbReference type="ARBA" id="ARBA00023136"/>
    </source>
</evidence>
<comment type="caution">
    <text evidence="6">The sequence shown here is derived from an EMBL/GenBank/DDBJ whole genome shotgun (WGS) entry which is preliminary data.</text>
</comment>
<feature type="transmembrane region" description="Helical" evidence="5">
    <location>
        <begin position="121"/>
        <end position="141"/>
    </location>
</feature>
<comment type="similarity">
    <text evidence="5">Belongs to the BI1 family.</text>
</comment>
<protein>
    <submittedName>
        <fullName evidence="6">Bax inhibitor 1</fullName>
    </submittedName>
</protein>
<dbReference type="Pfam" id="PF01027">
    <property type="entry name" value="Bax1-I"/>
    <property type="match status" value="1"/>
</dbReference>
<dbReference type="InterPro" id="IPR006214">
    <property type="entry name" value="Bax_inhibitor_1-related"/>
</dbReference>
<dbReference type="OrthoDB" id="7933078at2759"/>
<keyword evidence="3 5" id="KW-1133">Transmembrane helix</keyword>
<comment type="subcellular location">
    <subcellularLocation>
        <location evidence="1">Membrane</location>
        <topology evidence="1">Multi-pass membrane protein</topology>
    </subcellularLocation>
</comment>
<evidence type="ECO:0000256" key="2">
    <source>
        <dbReference type="ARBA" id="ARBA00022692"/>
    </source>
</evidence>
<gene>
    <name evidence="6" type="primary">bxi1_1</name>
    <name evidence="6" type="ORF">A0J61_07019</name>
</gene>
<dbReference type="GO" id="GO:0016020">
    <property type="term" value="C:membrane"/>
    <property type="evidence" value="ECO:0007669"/>
    <property type="project" value="UniProtKB-SubCell"/>
</dbReference>